<evidence type="ECO:0000313" key="4">
    <source>
        <dbReference type="Proteomes" id="UP000693970"/>
    </source>
</evidence>
<feature type="domain" description="MULE transposase" evidence="2">
    <location>
        <begin position="319"/>
        <end position="424"/>
    </location>
</feature>
<dbReference type="OrthoDB" id="1895122at2759"/>
<accession>A0A9K3PTM3</accession>
<dbReference type="PANTHER" id="PTHR31973:SF187">
    <property type="entry name" value="MUTATOR TRANSPOSASE MUDRA PROTEIN"/>
    <property type="match status" value="1"/>
</dbReference>
<feature type="compositionally biased region" description="Acidic residues" evidence="1">
    <location>
        <begin position="74"/>
        <end position="98"/>
    </location>
</feature>
<sequence>MSNSHDCGLFAVAVIWHLLDGKEVHSSVFTQGDIATLRQALYRGLSANAEWATLENVSSFFPALLPSLRNESSPAEDGELVDETCQEDEGPNEDEELVAETHPENSIYDVEDELFEKQFAGPSQVFQTVEELMVVIMLTRKRPETLLPSGDHVVHPGRSPASPMRTVHSGLLSAQSHGRKVSSKRGNCNLRHSGVAVTSAKDGRCLKKRSKEVIKQLAGDVALHKHALPTANDVIKAGVHKKKTLLSYKQCYRGVNARKESKIISDSMSFQFVGPYVQTFAQRNPGSTAFMERGSDNRIQRVFVCPSFANDVLMCVRPVISIDAAYMRSEWKGTLYLATVKSALDDLYPVAYAITVDGEDLQGWLWFLEHLKASAPNLITEHFRRECSYKLFTFMSDRGKGLITALRNVFPHNHNCYCVVHIRRNVETEYGKKIANMVTPVSMTSSLPEKRALLTQLERKSPDAYKYLTDIGAKRWMDSAWLEDEKLPPRYGFRNSNISESANNMLNDA</sequence>
<proteinExistence type="predicted"/>
<name>A0A9K3PTM3_9STRA</name>
<dbReference type="AlphaFoldDB" id="A0A9K3PTM3"/>
<organism evidence="3 4">
    <name type="scientific">Nitzschia inconspicua</name>
    <dbReference type="NCBI Taxonomy" id="303405"/>
    <lineage>
        <taxon>Eukaryota</taxon>
        <taxon>Sar</taxon>
        <taxon>Stramenopiles</taxon>
        <taxon>Ochrophyta</taxon>
        <taxon>Bacillariophyta</taxon>
        <taxon>Bacillariophyceae</taxon>
        <taxon>Bacillariophycidae</taxon>
        <taxon>Bacillariales</taxon>
        <taxon>Bacillariaceae</taxon>
        <taxon>Nitzschia</taxon>
    </lineage>
</organism>
<evidence type="ECO:0000256" key="1">
    <source>
        <dbReference type="SAM" id="MobiDB-lite"/>
    </source>
</evidence>
<comment type="caution">
    <text evidence="3">The sequence shown here is derived from an EMBL/GenBank/DDBJ whole genome shotgun (WGS) entry which is preliminary data.</text>
</comment>
<keyword evidence="4" id="KW-1185">Reference proteome</keyword>
<evidence type="ECO:0000259" key="2">
    <source>
        <dbReference type="Pfam" id="PF10551"/>
    </source>
</evidence>
<dbReference type="InterPro" id="IPR018289">
    <property type="entry name" value="MULE_transposase_dom"/>
</dbReference>
<dbReference type="Proteomes" id="UP000693970">
    <property type="component" value="Unassembled WGS sequence"/>
</dbReference>
<feature type="region of interest" description="Disordered" evidence="1">
    <location>
        <begin position="71"/>
        <end position="99"/>
    </location>
</feature>
<dbReference type="PANTHER" id="PTHR31973">
    <property type="entry name" value="POLYPROTEIN, PUTATIVE-RELATED"/>
    <property type="match status" value="1"/>
</dbReference>
<dbReference type="Pfam" id="PF10551">
    <property type="entry name" value="MULE"/>
    <property type="match status" value="1"/>
</dbReference>
<evidence type="ECO:0000313" key="3">
    <source>
        <dbReference type="EMBL" id="KAG7359023.1"/>
    </source>
</evidence>
<reference evidence="3" key="2">
    <citation type="submission" date="2021-04" db="EMBL/GenBank/DDBJ databases">
        <authorList>
            <person name="Podell S."/>
        </authorList>
    </citation>
    <scope>NUCLEOTIDE SEQUENCE</scope>
    <source>
        <strain evidence="3">Hildebrandi</strain>
    </source>
</reference>
<gene>
    <name evidence="3" type="ORF">IV203_015612</name>
</gene>
<protein>
    <submittedName>
        <fullName evidence="3">MULE transposase domain containing protein</fullName>
    </submittedName>
</protein>
<dbReference type="EMBL" id="JAGRRH010000014">
    <property type="protein sequence ID" value="KAG7359023.1"/>
    <property type="molecule type" value="Genomic_DNA"/>
</dbReference>
<reference evidence="3" key="1">
    <citation type="journal article" date="2021" name="Sci. Rep.">
        <title>Diploid genomic architecture of Nitzschia inconspicua, an elite biomass production diatom.</title>
        <authorList>
            <person name="Oliver A."/>
            <person name="Podell S."/>
            <person name="Pinowska A."/>
            <person name="Traller J.C."/>
            <person name="Smith S.R."/>
            <person name="McClure R."/>
            <person name="Beliaev A."/>
            <person name="Bohutskyi P."/>
            <person name="Hill E.A."/>
            <person name="Rabines A."/>
            <person name="Zheng H."/>
            <person name="Allen L.Z."/>
            <person name="Kuo A."/>
            <person name="Grigoriev I.V."/>
            <person name="Allen A.E."/>
            <person name="Hazlebeck D."/>
            <person name="Allen E.E."/>
        </authorList>
    </citation>
    <scope>NUCLEOTIDE SEQUENCE</scope>
    <source>
        <strain evidence="3">Hildebrandi</strain>
    </source>
</reference>